<dbReference type="PANTHER" id="PTHR37943">
    <property type="entry name" value="PROTEIN VES"/>
    <property type="match status" value="1"/>
</dbReference>
<dbReference type="GeneID" id="69972154"/>
<dbReference type="Gene3D" id="2.60.120.10">
    <property type="entry name" value="Jelly Rolls"/>
    <property type="match status" value="1"/>
</dbReference>
<gene>
    <name evidence="1" type="ORF">K788_0000507</name>
</gene>
<name>A0A0P0RIK0_9BURK</name>
<dbReference type="KEGG" id="bcai:K788_0000507"/>
<protein>
    <recommendedName>
        <fullName evidence="3">HutD family protein</fullName>
    </recommendedName>
</protein>
<dbReference type="SUPFAM" id="SSF51182">
    <property type="entry name" value="RmlC-like cupins"/>
    <property type="match status" value="1"/>
</dbReference>
<evidence type="ECO:0000313" key="2">
    <source>
        <dbReference type="Proteomes" id="UP000019146"/>
    </source>
</evidence>
<dbReference type="Pfam" id="PF05962">
    <property type="entry name" value="HutD"/>
    <property type="match status" value="1"/>
</dbReference>
<dbReference type="AlphaFoldDB" id="A0A0P0RIK0"/>
<sequence length="191" mass="20872">MEIAKHLHDIAPTRWKNGKGTTRELFRIGAIDNEQDFALRVSVADMDCDSVFSTYPGVDRILMILHGSGMQLIDIPDSMVIATLSGQFSTFSFAGERQLEGRLNDGPIIDLNVMIRRGFATTGLRIIGPSQTEPAGDCRLVLAARGELRVESSDGNELALRDSEFITVTGAKRILTMSNSIAVLVDYHCSA</sequence>
<dbReference type="EMBL" id="CP012747">
    <property type="protein sequence ID" value="ALL68439.1"/>
    <property type="molecule type" value="Genomic_DNA"/>
</dbReference>
<proteinExistence type="predicted"/>
<dbReference type="InterPro" id="IPR010282">
    <property type="entry name" value="Uncharacterised_HutD/Ves"/>
</dbReference>
<dbReference type="RefSeq" id="WP_051454034.1">
    <property type="nucleotide sequence ID" value="NZ_CP012747.1"/>
</dbReference>
<evidence type="ECO:0000313" key="1">
    <source>
        <dbReference type="EMBL" id="ALL68439.1"/>
    </source>
</evidence>
<organism evidence="1 2">
    <name type="scientific">Paraburkholderia caribensis MBA4</name>
    <dbReference type="NCBI Taxonomy" id="1323664"/>
    <lineage>
        <taxon>Bacteria</taxon>
        <taxon>Pseudomonadati</taxon>
        <taxon>Pseudomonadota</taxon>
        <taxon>Betaproteobacteria</taxon>
        <taxon>Burkholderiales</taxon>
        <taxon>Burkholderiaceae</taxon>
        <taxon>Paraburkholderia</taxon>
    </lineage>
</organism>
<reference evidence="1 2" key="1">
    <citation type="journal article" date="2014" name="Genome Announc.">
        <title>Draft Genome Sequence of the Haloacid-Degrading Burkholderia caribensis Strain MBA4.</title>
        <authorList>
            <person name="Pan Y."/>
            <person name="Kong K.F."/>
            <person name="Tsang J.S."/>
        </authorList>
    </citation>
    <scope>NUCLEOTIDE SEQUENCE [LARGE SCALE GENOMIC DNA]</scope>
    <source>
        <strain evidence="1 2">MBA4</strain>
    </source>
</reference>
<dbReference type="PANTHER" id="PTHR37943:SF1">
    <property type="entry name" value="PROTEIN VES"/>
    <property type="match status" value="1"/>
</dbReference>
<dbReference type="InterPro" id="IPR011051">
    <property type="entry name" value="RmlC_Cupin_sf"/>
</dbReference>
<accession>A0A0P0RIK0</accession>
<evidence type="ECO:0008006" key="3">
    <source>
        <dbReference type="Google" id="ProtNLM"/>
    </source>
</evidence>
<dbReference type="Proteomes" id="UP000019146">
    <property type="component" value="Chromosome 2"/>
</dbReference>
<dbReference type="InterPro" id="IPR014710">
    <property type="entry name" value="RmlC-like_jellyroll"/>
</dbReference>